<dbReference type="Proteomes" id="UP001501523">
    <property type="component" value="Unassembled WGS sequence"/>
</dbReference>
<feature type="transmembrane region" description="Helical" evidence="1">
    <location>
        <begin position="28"/>
        <end position="50"/>
    </location>
</feature>
<name>A0ABN1IHK8_9GAMM</name>
<sequence>MHVKHRRFHQPAHPALARARLSPRREALVYWILGLLWTSGIGWLVFHYFLRQAGEFGEMSHPLEAWWLRLHGAGAFAGLWLIGLLWAIHLVPGWKSRRRPSGIVLSGLLSVLVLSGYLLYYAGGDRMHEVVALVHWLVGLALPLPLLLHGLRGRRARGSQRGA</sequence>
<keyword evidence="3" id="KW-1185">Reference proteome</keyword>
<feature type="transmembrane region" description="Helical" evidence="1">
    <location>
        <begin position="70"/>
        <end position="91"/>
    </location>
</feature>
<comment type="caution">
    <text evidence="2">The sequence shown here is derived from an EMBL/GenBank/DDBJ whole genome shotgun (WGS) entry which is preliminary data.</text>
</comment>
<protein>
    <recommendedName>
        <fullName evidence="4">DUF4405 domain-containing protein</fullName>
    </recommendedName>
</protein>
<gene>
    <name evidence="2" type="ORF">GCM10009105_16870</name>
</gene>
<keyword evidence="1" id="KW-0472">Membrane</keyword>
<reference evidence="2 3" key="1">
    <citation type="journal article" date="2019" name="Int. J. Syst. Evol. Microbiol.">
        <title>The Global Catalogue of Microorganisms (GCM) 10K type strain sequencing project: providing services to taxonomists for standard genome sequencing and annotation.</title>
        <authorList>
            <consortium name="The Broad Institute Genomics Platform"/>
            <consortium name="The Broad Institute Genome Sequencing Center for Infectious Disease"/>
            <person name="Wu L."/>
            <person name="Ma J."/>
        </authorList>
    </citation>
    <scope>NUCLEOTIDE SEQUENCE [LARGE SCALE GENOMIC DNA]</scope>
    <source>
        <strain evidence="2 3">JCM 15421</strain>
    </source>
</reference>
<evidence type="ECO:0000313" key="2">
    <source>
        <dbReference type="EMBL" id="GAA0713443.1"/>
    </source>
</evidence>
<feature type="transmembrane region" description="Helical" evidence="1">
    <location>
        <begin position="103"/>
        <end position="121"/>
    </location>
</feature>
<feature type="transmembrane region" description="Helical" evidence="1">
    <location>
        <begin position="133"/>
        <end position="151"/>
    </location>
</feature>
<dbReference type="EMBL" id="BAAAEU010000007">
    <property type="protein sequence ID" value="GAA0713443.1"/>
    <property type="molecule type" value="Genomic_DNA"/>
</dbReference>
<evidence type="ECO:0000313" key="3">
    <source>
        <dbReference type="Proteomes" id="UP001501523"/>
    </source>
</evidence>
<evidence type="ECO:0008006" key="4">
    <source>
        <dbReference type="Google" id="ProtNLM"/>
    </source>
</evidence>
<proteinExistence type="predicted"/>
<keyword evidence="1" id="KW-1133">Transmembrane helix</keyword>
<organism evidence="2 3">
    <name type="scientific">Dokdonella soli</name>
    <dbReference type="NCBI Taxonomy" id="529810"/>
    <lineage>
        <taxon>Bacteria</taxon>
        <taxon>Pseudomonadati</taxon>
        <taxon>Pseudomonadota</taxon>
        <taxon>Gammaproteobacteria</taxon>
        <taxon>Lysobacterales</taxon>
        <taxon>Rhodanobacteraceae</taxon>
        <taxon>Dokdonella</taxon>
    </lineage>
</organism>
<evidence type="ECO:0000256" key="1">
    <source>
        <dbReference type="SAM" id="Phobius"/>
    </source>
</evidence>
<keyword evidence="1" id="KW-0812">Transmembrane</keyword>
<accession>A0ABN1IHK8</accession>